<dbReference type="EMBL" id="AMZH03018532">
    <property type="protein sequence ID" value="RRT41489.1"/>
    <property type="molecule type" value="Genomic_DNA"/>
</dbReference>
<evidence type="ECO:0000313" key="2">
    <source>
        <dbReference type="Proteomes" id="UP000287651"/>
    </source>
</evidence>
<proteinExistence type="predicted"/>
<protein>
    <submittedName>
        <fullName evidence="1">Uncharacterized protein</fullName>
    </submittedName>
</protein>
<organism evidence="1 2">
    <name type="scientific">Ensete ventricosum</name>
    <name type="common">Abyssinian banana</name>
    <name type="synonym">Musa ensete</name>
    <dbReference type="NCBI Taxonomy" id="4639"/>
    <lineage>
        <taxon>Eukaryota</taxon>
        <taxon>Viridiplantae</taxon>
        <taxon>Streptophyta</taxon>
        <taxon>Embryophyta</taxon>
        <taxon>Tracheophyta</taxon>
        <taxon>Spermatophyta</taxon>
        <taxon>Magnoliopsida</taxon>
        <taxon>Liliopsida</taxon>
        <taxon>Zingiberales</taxon>
        <taxon>Musaceae</taxon>
        <taxon>Ensete</taxon>
    </lineage>
</organism>
<evidence type="ECO:0000313" key="1">
    <source>
        <dbReference type="EMBL" id="RRT41489.1"/>
    </source>
</evidence>
<dbReference type="AlphaFoldDB" id="A0A426XPS5"/>
<accession>A0A426XPS5</accession>
<name>A0A426XPS5_ENSVE</name>
<reference evidence="1 2" key="1">
    <citation type="journal article" date="2014" name="Agronomy (Basel)">
        <title>A Draft Genome Sequence for Ensete ventricosum, the Drought-Tolerant Tree Against Hunger.</title>
        <authorList>
            <person name="Harrison J."/>
            <person name="Moore K.A."/>
            <person name="Paszkiewicz K."/>
            <person name="Jones T."/>
            <person name="Grant M."/>
            <person name="Ambacheew D."/>
            <person name="Muzemil S."/>
            <person name="Studholme D.J."/>
        </authorList>
    </citation>
    <scope>NUCLEOTIDE SEQUENCE [LARGE SCALE GENOMIC DNA]</scope>
</reference>
<dbReference type="Proteomes" id="UP000287651">
    <property type="component" value="Unassembled WGS sequence"/>
</dbReference>
<comment type="caution">
    <text evidence="1">The sequence shown here is derived from an EMBL/GenBank/DDBJ whole genome shotgun (WGS) entry which is preliminary data.</text>
</comment>
<gene>
    <name evidence="1" type="ORF">B296_00015097</name>
</gene>
<sequence length="238" mass="25713">DAVTPLAPSTPPPSPLLPLRRQWLPLSVDSHLAKGRPPLRLAPPLLLATGLAAGGSPLWTPTANPLCRYHAARRCARGRLPPLRAAALASGTSLPCGLALAAVGRTLTGGLGHGLVVGGRPCMEAGNGWLPLLLAAFALVEGIRSLSGWRKGVHQKKTETHRKIIGVGPRWEFARRFAEGISKLAERSPECQRLPDWWDERRVYHHCPCFLAADPTQAGLPYLGIWVLWVVDPHRAGR</sequence>
<feature type="non-terminal residue" evidence="1">
    <location>
        <position position="1"/>
    </location>
</feature>